<evidence type="ECO:0000256" key="2">
    <source>
        <dbReference type="ARBA" id="ARBA00022741"/>
    </source>
</evidence>
<dbReference type="Pfam" id="PF05049">
    <property type="entry name" value="IIGP"/>
    <property type="match status" value="1"/>
</dbReference>
<keyword evidence="7" id="KW-1185">Reference proteome</keyword>
<sequence>MKKLQEIISHQDIQTAKNTIKEYLKQQDRVELNIGVTGESGSGKSTFVNAFRGLGDEGEGSAKIDVVETTIKPEVYPHPKYDNVKVWDLPGIGTQNFKAGEYSKLVQFEYRFRECHTQLVEEIKRMGKKFYFVRSQIDNSIRAEKRKTNFDEKKTLDKIREDCLRKIGIDDPGMFLISGWELNKYDINLLQERMEKDLPQHKKHVLMLALPNITLKINEKKKEVLEKNIKRVAFLSACVAAVPIPCLSLTVDLAIIAFEIDRYCKAFGLDRKSLQQLCERSGKSIETLESLLESVWHKGICTSSLSVLLSESTLLVTEEAVESVLRVVPVLGSVGAGALSFWTVSRMLKNALNDIAEDARNVLMAVLDTEV</sequence>
<evidence type="ECO:0000256" key="4">
    <source>
        <dbReference type="ARBA" id="ARBA00023134"/>
    </source>
</evidence>
<dbReference type="OMA" id="LTYFAWS"/>
<dbReference type="GO" id="GO:0005525">
    <property type="term" value="F:GTP binding"/>
    <property type="evidence" value="ECO:0007669"/>
    <property type="project" value="UniProtKB-KW"/>
</dbReference>
<dbReference type="InterPro" id="IPR051515">
    <property type="entry name" value="IRG"/>
</dbReference>
<keyword evidence="2" id="KW-0547">Nucleotide-binding</keyword>
<reference evidence="6" key="2">
    <citation type="submission" date="2025-09" db="UniProtKB">
        <authorList>
            <consortium name="Ensembl"/>
        </authorList>
    </citation>
    <scope>IDENTIFICATION</scope>
</reference>
<dbReference type="AlphaFoldDB" id="A0A672K0Y6"/>
<dbReference type="Gene3D" id="3.40.50.300">
    <property type="entry name" value="P-loop containing nucleotide triphosphate hydrolases"/>
    <property type="match status" value="1"/>
</dbReference>
<dbReference type="FunFam" id="3.40.50.300:FF:000541">
    <property type="entry name" value="Immunity related GTPase M"/>
    <property type="match status" value="1"/>
</dbReference>
<protein>
    <recommendedName>
        <fullName evidence="5">IRG-type G domain-containing protein</fullName>
    </recommendedName>
</protein>
<dbReference type="InterPro" id="IPR007743">
    <property type="entry name" value="Immunity-related_GTPase-like"/>
</dbReference>
<dbReference type="GO" id="GO:0016020">
    <property type="term" value="C:membrane"/>
    <property type="evidence" value="ECO:0007669"/>
    <property type="project" value="InterPro"/>
</dbReference>
<keyword evidence="4" id="KW-0342">GTP-binding</keyword>
<accession>A0A672K0Y6</accession>
<dbReference type="PROSITE" id="PS51716">
    <property type="entry name" value="G_IRG"/>
    <property type="match status" value="1"/>
</dbReference>
<evidence type="ECO:0000259" key="5">
    <source>
        <dbReference type="PROSITE" id="PS51716"/>
    </source>
</evidence>
<evidence type="ECO:0000313" key="6">
    <source>
        <dbReference type="Ensembl" id="ENSSGRP00000004117.1"/>
    </source>
</evidence>
<evidence type="ECO:0000313" key="7">
    <source>
        <dbReference type="Proteomes" id="UP000472262"/>
    </source>
</evidence>
<dbReference type="Ensembl" id="ENSSGRT00000004471.1">
    <property type="protein sequence ID" value="ENSSGRP00000004117.1"/>
    <property type="gene ID" value="ENSSGRG00000002521.1"/>
</dbReference>
<feature type="domain" description="IRG-type G" evidence="5">
    <location>
        <begin position="30"/>
        <end position="197"/>
    </location>
</feature>
<evidence type="ECO:0000256" key="3">
    <source>
        <dbReference type="ARBA" id="ARBA00022801"/>
    </source>
</evidence>
<dbReference type="PANTHER" id="PTHR32341:SF10">
    <property type="entry name" value="INTERFERON-INDUCIBLE GTPASE 5"/>
    <property type="match status" value="1"/>
</dbReference>
<dbReference type="SUPFAM" id="SSF52540">
    <property type="entry name" value="P-loop containing nucleoside triphosphate hydrolases"/>
    <property type="match status" value="1"/>
</dbReference>
<evidence type="ECO:0000256" key="1">
    <source>
        <dbReference type="ARBA" id="ARBA00005429"/>
    </source>
</evidence>
<dbReference type="InParanoid" id="A0A672K0Y6"/>
<dbReference type="PANTHER" id="PTHR32341">
    <property type="entry name" value="INTERFERON-INDUCIBLE GTPASE"/>
    <property type="match status" value="1"/>
</dbReference>
<dbReference type="InterPro" id="IPR030385">
    <property type="entry name" value="G_IRG_dom"/>
</dbReference>
<comment type="similarity">
    <text evidence="1">Belongs to the TRAFAC class dynamin-like GTPase superfamily. IRG family.</text>
</comment>
<organism evidence="6 7">
    <name type="scientific">Sinocyclocheilus grahami</name>
    <name type="common">Dianchi golden-line fish</name>
    <name type="synonym">Barbus grahami</name>
    <dbReference type="NCBI Taxonomy" id="75366"/>
    <lineage>
        <taxon>Eukaryota</taxon>
        <taxon>Metazoa</taxon>
        <taxon>Chordata</taxon>
        <taxon>Craniata</taxon>
        <taxon>Vertebrata</taxon>
        <taxon>Euteleostomi</taxon>
        <taxon>Actinopterygii</taxon>
        <taxon>Neopterygii</taxon>
        <taxon>Teleostei</taxon>
        <taxon>Ostariophysi</taxon>
        <taxon>Cypriniformes</taxon>
        <taxon>Cyprinidae</taxon>
        <taxon>Cyprininae</taxon>
        <taxon>Sinocyclocheilus</taxon>
    </lineage>
</organism>
<dbReference type="GO" id="GO:0016787">
    <property type="term" value="F:hydrolase activity"/>
    <property type="evidence" value="ECO:0007669"/>
    <property type="project" value="UniProtKB-KW"/>
</dbReference>
<proteinExistence type="inferred from homology"/>
<keyword evidence="3" id="KW-0378">Hydrolase</keyword>
<reference evidence="6" key="1">
    <citation type="submission" date="2025-08" db="UniProtKB">
        <authorList>
            <consortium name="Ensembl"/>
        </authorList>
    </citation>
    <scope>IDENTIFICATION</scope>
</reference>
<dbReference type="Proteomes" id="UP000472262">
    <property type="component" value="Unassembled WGS sequence"/>
</dbReference>
<name>A0A672K0Y6_SINGR</name>
<dbReference type="InterPro" id="IPR027417">
    <property type="entry name" value="P-loop_NTPase"/>
</dbReference>